<feature type="domain" description="Anti-sigma-28 factor FlgM C-terminal" evidence="7">
    <location>
        <begin position="33"/>
        <end position="84"/>
    </location>
</feature>
<keyword evidence="8" id="KW-0969">Cilium</keyword>
<evidence type="ECO:0000256" key="6">
    <source>
        <dbReference type="ARBA" id="ARBA00023163"/>
    </source>
</evidence>
<gene>
    <name evidence="8" type="primary">flgM</name>
    <name evidence="8" type="ORF">H8S20_19070</name>
</gene>
<dbReference type="InterPro" id="IPR035890">
    <property type="entry name" value="Anti-sigma-28_factor_FlgM_sf"/>
</dbReference>
<keyword evidence="8" id="KW-0966">Cell projection</keyword>
<comment type="caution">
    <text evidence="8">The sequence shown here is derived from an EMBL/GenBank/DDBJ whole genome shotgun (WGS) entry which is preliminary data.</text>
</comment>
<evidence type="ECO:0000256" key="5">
    <source>
        <dbReference type="ARBA" id="ARBA00023015"/>
    </source>
</evidence>
<keyword evidence="5" id="KW-0805">Transcription regulation</keyword>
<evidence type="ECO:0000259" key="7">
    <source>
        <dbReference type="Pfam" id="PF04316"/>
    </source>
</evidence>
<comment type="similarity">
    <text evidence="1">Belongs to the FlgM family.</text>
</comment>
<evidence type="ECO:0000313" key="8">
    <source>
        <dbReference type="EMBL" id="MBC5630932.1"/>
    </source>
</evidence>
<reference evidence="8 9" key="1">
    <citation type="submission" date="2020-08" db="EMBL/GenBank/DDBJ databases">
        <title>Genome public.</title>
        <authorList>
            <person name="Liu C."/>
            <person name="Sun Q."/>
        </authorList>
    </citation>
    <scope>NUCLEOTIDE SEQUENCE [LARGE SCALE GENOMIC DNA]</scope>
    <source>
        <strain evidence="8 9">NSJ-6</strain>
    </source>
</reference>
<dbReference type="InterPro" id="IPR007412">
    <property type="entry name" value="FlgM"/>
</dbReference>
<keyword evidence="6" id="KW-0804">Transcription</keyword>
<dbReference type="Pfam" id="PF04316">
    <property type="entry name" value="FlgM"/>
    <property type="match status" value="1"/>
</dbReference>
<keyword evidence="4" id="KW-1005">Bacterial flagellum biogenesis</keyword>
<keyword evidence="9" id="KW-1185">Reference proteome</keyword>
<keyword evidence="3" id="KW-0678">Repressor</keyword>
<sequence length="90" mass="10503">MKIDSIQRNNMINAYTKQRQNYKAEVVNKLPKDKVTISEDAKYLNKITTENENIDLDKISEIKNRIKQGTYTVDSRKVAEKIIKSIKESK</sequence>
<organism evidence="8 9">
    <name type="scientific">Clostridium hominis</name>
    <dbReference type="NCBI Taxonomy" id="2763036"/>
    <lineage>
        <taxon>Bacteria</taxon>
        <taxon>Bacillati</taxon>
        <taxon>Bacillota</taxon>
        <taxon>Clostridia</taxon>
        <taxon>Eubacteriales</taxon>
        <taxon>Clostridiaceae</taxon>
        <taxon>Clostridium</taxon>
    </lineage>
</organism>
<dbReference type="SUPFAM" id="SSF101498">
    <property type="entry name" value="Anti-sigma factor FlgM"/>
    <property type="match status" value="1"/>
</dbReference>
<proteinExistence type="inferred from homology"/>
<dbReference type="EMBL" id="JACOOO010000047">
    <property type="protein sequence ID" value="MBC5630932.1"/>
    <property type="molecule type" value="Genomic_DNA"/>
</dbReference>
<name>A0ABR7DHK9_9CLOT</name>
<keyword evidence="8" id="KW-0282">Flagellum</keyword>
<evidence type="ECO:0000256" key="2">
    <source>
        <dbReference type="ARBA" id="ARBA00017823"/>
    </source>
</evidence>
<dbReference type="InterPro" id="IPR031316">
    <property type="entry name" value="FlgM_C"/>
</dbReference>
<accession>A0ABR7DHK9</accession>
<dbReference type="RefSeq" id="WP_186861080.1">
    <property type="nucleotide sequence ID" value="NZ_JACOOO010000047.1"/>
</dbReference>
<evidence type="ECO:0000256" key="1">
    <source>
        <dbReference type="ARBA" id="ARBA00005322"/>
    </source>
</evidence>
<evidence type="ECO:0000256" key="3">
    <source>
        <dbReference type="ARBA" id="ARBA00022491"/>
    </source>
</evidence>
<dbReference type="Proteomes" id="UP000596929">
    <property type="component" value="Unassembled WGS sequence"/>
</dbReference>
<evidence type="ECO:0000313" key="9">
    <source>
        <dbReference type="Proteomes" id="UP000596929"/>
    </source>
</evidence>
<protein>
    <recommendedName>
        <fullName evidence="2">Negative regulator of flagellin synthesis</fullName>
    </recommendedName>
</protein>
<evidence type="ECO:0000256" key="4">
    <source>
        <dbReference type="ARBA" id="ARBA00022795"/>
    </source>
</evidence>
<dbReference type="NCBIfam" id="TIGR03824">
    <property type="entry name" value="FlgM_jcvi"/>
    <property type="match status" value="1"/>
</dbReference>